<dbReference type="Proteomes" id="UP000282087">
    <property type="component" value="Unassembled WGS sequence"/>
</dbReference>
<dbReference type="CDD" id="cd09279">
    <property type="entry name" value="RNase_HI_like"/>
    <property type="match status" value="1"/>
</dbReference>
<dbReference type="InterPro" id="IPR012337">
    <property type="entry name" value="RNaseH-like_sf"/>
</dbReference>
<evidence type="ECO:0000259" key="1">
    <source>
        <dbReference type="PROSITE" id="PS50879"/>
    </source>
</evidence>
<dbReference type="OrthoDB" id="1938096at2759"/>
<dbReference type="AlphaFoldDB" id="A0A3M6VFW9"/>
<dbReference type="SUPFAM" id="SSF53098">
    <property type="entry name" value="Ribonuclease H-like"/>
    <property type="match status" value="1"/>
</dbReference>
<dbReference type="EMBL" id="QKXF01000141">
    <property type="protein sequence ID" value="RQM15838.1"/>
    <property type="molecule type" value="Genomic_DNA"/>
</dbReference>
<dbReference type="InterPro" id="IPR036397">
    <property type="entry name" value="RNaseH_sf"/>
</dbReference>
<dbReference type="VEuPathDB" id="FungiDB:DD237_005859"/>
<keyword evidence="4" id="KW-1185">Reference proteome</keyword>
<comment type="caution">
    <text evidence="2">The sequence shown here is derived from an EMBL/GenBank/DDBJ whole genome shotgun (WGS) entry which is preliminary data.</text>
</comment>
<dbReference type="InterPro" id="IPR002156">
    <property type="entry name" value="RNaseH_domain"/>
</dbReference>
<reference evidence="4 5" key="1">
    <citation type="submission" date="2018-06" db="EMBL/GenBank/DDBJ databases">
        <title>Comparative genomics of downy mildews reveals potential adaptations to biotrophy.</title>
        <authorList>
            <person name="Fletcher K."/>
            <person name="Klosterman S.J."/>
            <person name="Derevnina L."/>
            <person name="Martin F."/>
            <person name="Koike S."/>
            <person name="Reyes Chin-Wo S."/>
            <person name="Mou B."/>
            <person name="Michelmore R."/>
        </authorList>
    </citation>
    <scope>NUCLEOTIDE SEQUENCE [LARGE SCALE GENOMIC DNA]</scope>
    <source>
        <strain evidence="3 5">R13</strain>
        <strain evidence="2 4">R14</strain>
    </source>
</reference>
<evidence type="ECO:0000313" key="5">
    <source>
        <dbReference type="Proteomes" id="UP000286097"/>
    </source>
</evidence>
<gene>
    <name evidence="3" type="ORF">DD237_005859</name>
    <name evidence="2" type="ORF">DD238_005767</name>
</gene>
<evidence type="ECO:0000313" key="4">
    <source>
        <dbReference type="Proteomes" id="UP000282087"/>
    </source>
</evidence>
<name>A0A3M6VFW9_9STRA</name>
<dbReference type="GO" id="GO:0004523">
    <property type="term" value="F:RNA-DNA hybrid ribonuclease activity"/>
    <property type="evidence" value="ECO:0007669"/>
    <property type="project" value="InterPro"/>
</dbReference>
<evidence type="ECO:0000313" key="2">
    <source>
        <dbReference type="EMBL" id="RMX65212.1"/>
    </source>
</evidence>
<protein>
    <recommendedName>
        <fullName evidence="1">RNase H type-1 domain-containing protein</fullName>
    </recommendedName>
</protein>
<dbReference type="STRING" id="542832.A0A3M6VFW9"/>
<sequence length="170" mass="18914">MHKFYAARSASRLPHRCFTRSCAFPLNDLPNNSVLAYADGASRGNPGHSGCGALLMDPSTGRVLASDTKYVGNQETNNEAEYHGLMLALRLAQRYQATYVHVHMDSQLVVRQMQGLYRVKATNLRRLHQQCKELSAALPHVTFSHVAREKNAAADRLANEAIDEYNAMVN</sequence>
<dbReference type="PANTHER" id="PTHR46387:SF2">
    <property type="entry name" value="RIBONUCLEASE HI"/>
    <property type="match status" value="1"/>
</dbReference>
<dbReference type="PROSITE" id="PS50879">
    <property type="entry name" value="RNASE_H_1"/>
    <property type="match status" value="1"/>
</dbReference>
<organism evidence="2 4">
    <name type="scientific">Peronospora effusa</name>
    <dbReference type="NCBI Taxonomy" id="542832"/>
    <lineage>
        <taxon>Eukaryota</taxon>
        <taxon>Sar</taxon>
        <taxon>Stramenopiles</taxon>
        <taxon>Oomycota</taxon>
        <taxon>Peronosporomycetes</taxon>
        <taxon>Peronosporales</taxon>
        <taxon>Peronosporaceae</taxon>
        <taxon>Peronospora</taxon>
    </lineage>
</organism>
<dbReference type="Pfam" id="PF13456">
    <property type="entry name" value="RVT_3"/>
    <property type="match status" value="1"/>
</dbReference>
<dbReference type="GO" id="GO:0003676">
    <property type="term" value="F:nucleic acid binding"/>
    <property type="evidence" value="ECO:0007669"/>
    <property type="project" value="InterPro"/>
</dbReference>
<proteinExistence type="predicted"/>
<dbReference type="Gene3D" id="3.30.420.10">
    <property type="entry name" value="Ribonuclease H-like superfamily/Ribonuclease H"/>
    <property type="match status" value="1"/>
</dbReference>
<dbReference type="Proteomes" id="UP000286097">
    <property type="component" value="Unassembled WGS sequence"/>
</dbReference>
<dbReference type="PANTHER" id="PTHR46387">
    <property type="entry name" value="POLYNUCLEOTIDYL TRANSFERASE, RIBONUCLEASE H-LIKE SUPERFAMILY PROTEIN"/>
    <property type="match status" value="1"/>
</dbReference>
<evidence type="ECO:0000313" key="3">
    <source>
        <dbReference type="EMBL" id="RQM15838.1"/>
    </source>
</evidence>
<dbReference type="EMBL" id="QLLG01000261">
    <property type="protein sequence ID" value="RMX65212.1"/>
    <property type="molecule type" value="Genomic_DNA"/>
</dbReference>
<accession>A0A3M6VFW9</accession>
<feature type="domain" description="RNase H type-1" evidence="1">
    <location>
        <begin position="30"/>
        <end position="163"/>
    </location>
</feature>